<evidence type="ECO:0000313" key="1">
    <source>
        <dbReference type="EMBL" id="MBB5071814.1"/>
    </source>
</evidence>
<accession>A0A840NJS6</accession>
<dbReference type="PANTHER" id="PTHR47691:SF3">
    <property type="entry name" value="HTH-TYPE TRANSCRIPTIONAL REGULATOR RV0890C-RELATED"/>
    <property type="match status" value="1"/>
</dbReference>
<sequence length="340" mass="37409">MNGNKAFAPEYQGALQDMSVNTAYEDVLGQARIREQWASEQGTALDVAQAKLAVAESCRRLGHLEEAELAWKASYRAARTAGDTAARAWALWSGGTLARQRGELNLALRWLSQGRDLAAAAGDIVAYGYTFAGVAETVRIQGDFEQARGLHEHVLTEARKREESRHIVWALEGLAQIERNTGDLDSAAQRFEEAAHVAANSGDDRGHAWALRGQADVLSLRGEHEQALELLTSAEGTCRRMDLSSALAYNRKMRGNVHFRAGRYGDAARTYRDAHGKFRAIREPRGMALAQLGLLKSLDKLGRPAEATMADLVALRDEVNGNELWQTRRMVEDAIAERTA</sequence>
<gene>
    <name evidence="1" type="ORF">BJ969_004902</name>
</gene>
<dbReference type="RefSeq" id="WP_184482466.1">
    <property type="nucleotide sequence ID" value="NZ_JACHIV010000001.1"/>
</dbReference>
<reference evidence="1 2" key="1">
    <citation type="submission" date="2020-08" db="EMBL/GenBank/DDBJ databases">
        <title>Sequencing the genomes of 1000 actinobacteria strains.</title>
        <authorList>
            <person name="Klenk H.-P."/>
        </authorList>
    </citation>
    <scope>NUCLEOTIDE SEQUENCE [LARGE SCALE GENOMIC DNA]</scope>
    <source>
        <strain evidence="1 2">DSM 45582</strain>
    </source>
</reference>
<comment type="caution">
    <text evidence="1">The sequence shown here is derived from an EMBL/GenBank/DDBJ whole genome shotgun (WGS) entry which is preliminary data.</text>
</comment>
<proteinExistence type="predicted"/>
<dbReference type="InterPro" id="IPR011990">
    <property type="entry name" value="TPR-like_helical_dom_sf"/>
</dbReference>
<dbReference type="SUPFAM" id="SSF48452">
    <property type="entry name" value="TPR-like"/>
    <property type="match status" value="2"/>
</dbReference>
<keyword evidence="2" id="KW-1185">Reference proteome</keyword>
<dbReference type="Gene3D" id="1.25.40.10">
    <property type="entry name" value="Tetratricopeptide repeat domain"/>
    <property type="match status" value="2"/>
</dbReference>
<protein>
    <submittedName>
        <fullName evidence="1">Tetratricopeptide (TPR) repeat protein</fullName>
    </submittedName>
</protein>
<dbReference type="AlphaFoldDB" id="A0A840NJS6"/>
<name>A0A840NJS6_9PSEU</name>
<dbReference type="Proteomes" id="UP000580474">
    <property type="component" value="Unassembled WGS sequence"/>
</dbReference>
<dbReference type="EMBL" id="JACHIV010000001">
    <property type="protein sequence ID" value="MBB5071814.1"/>
    <property type="molecule type" value="Genomic_DNA"/>
</dbReference>
<evidence type="ECO:0000313" key="2">
    <source>
        <dbReference type="Proteomes" id="UP000580474"/>
    </source>
</evidence>
<dbReference type="PANTHER" id="PTHR47691">
    <property type="entry name" value="REGULATOR-RELATED"/>
    <property type="match status" value="1"/>
</dbReference>
<organism evidence="1 2">
    <name type="scientific">Saccharopolyspora gloriosae</name>
    <dbReference type="NCBI Taxonomy" id="455344"/>
    <lineage>
        <taxon>Bacteria</taxon>
        <taxon>Bacillati</taxon>
        <taxon>Actinomycetota</taxon>
        <taxon>Actinomycetes</taxon>
        <taxon>Pseudonocardiales</taxon>
        <taxon>Pseudonocardiaceae</taxon>
        <taxon>Saccharopolyspora</taxon>
    </lineage>
</organism>
<dbReference type="Pfam" id="PF13424">
    <property type="entry name" value="TPR_12"/>
    <property type="match status" value="1"/>
</dbReference>